<dbReference type="VEuPathDB" id="FungiDB:BD410DRAFT_856986"/>
<evidence type="ECO:0000313" key="3">
    <source>
        <dbReference type="Proteomes" id="UP000294933"/>
    </source>
</evidence>
<protein>
    <submittedName>
        <fullName evidence="2">Uncharacterized protein</fullName>
    </submittedName>
</protein>
<dbReference type="PANTHER" id="PTHR35043:SF7">
    <property type="entry name" value="TRANSCRIPTION FACTOR DOMAIN-CONTAINING PROTEIN"/>
    <property type="match status" value="1"/>
</dbReference>
<proteinExistence type="predicted"/>
<dbReference type="Proteomes" id="UP000294933">
    <property type="component" value="Unassembled WGS sequence"/>
</dbReference>
<keyword evidence="1" id="KW-1133">Transmembrane helix</keyword>
<feature type="transmembrane region" description="Helical" evidence="1">
    <location>
        <begin position="360"/>
        <end position="380"/>
    </location>
</feature>
<feature type="transmembrane region" description="Helical" evidence="1">
    <location>
        <begin position="313"/>
        <end position="340"/>
    </location>
</feature>
<evidence type="ECO:0000313" key="2">
    <source>
        <dbReference type="EMBL" id="TDL15019.1"/>
    </source>
</evidence>
<gene>
    <name evidence="2" type="ORF">BD410DRAFT_856986</name>
</gene>
<dbReference type="OrthoDB" id="9451547at2759"/>
<keyword evidence="1" id="KW-0472">Membrane</keyword>
<dbReference type="STRING" id="50990.A0A4Y7PKE9"/>
<accession>A0A4Y7PKE9</accession>
<keyword evidence="3" id="KW-1185">Reference proteome</keyword>
<organism evidence="2 3">
    <name type="scientific">Rickenella mellea</name>
    <dbReference type="NCBI Taxonomy" id="50990"/>
    <lineage>
        <taxon>Eukaryota</taxon>
        <taxon>Fungi</taxon>
        <taxon>Dikarya</taxon>
        <taxon>Basidiomycota</taxon>
        <taxon>Agaricomycotina</taxon>
        <taxon>Agaricomycetes</taxon>
        <taxon>Hymenochaetales</taxon>
        <taxon>Rickenellaceae</taxon>
        <taxon>Rickenella</taxon>
    </lineage>
</organism>
<evidence type="ECO:0000256" key="1">
    <source>
        <dbReference type="SAM" id="Phobius"/>
    </source>
</evidence>
<dbReference type="EMBL" id="ML170295">
    <property type="protein sequence ID" value="TDL15019.1"/>
    <property type="molecule type" value="Genomic_DNA"/>
</dbReference>
<dbReference type="AlphaFoldDB" id="A0A4Y7PKE9"/>
<reference evidence="2 3" key="1">
    <citation type="submission" date="2018-06" db="EMBL/GenBank/DDBJ databases">
        <title>A transcriptomic atlas of mushroom development highlights an independent origin of complex multicellularity.</title>
        <authorList>
            <consortium name="DOE Joint Genome Institute"/>
            <person name="Krizsan K."/>
            <person name="Almasi E."/>
            <person name="Merenyi Z."/>
            <person name="Sahu N."/>
            <person name="Viragh M."/>
            <person name="Koszo T."/>
            <person name="Mondo S."/>
            <person name="Kiss B."/>
            <person name="Balint B."/>
            <person name="Kues U."/>
            <person name="Barry K."/>
            <person name="Hegedus J.C."/>
            <person name="Henrissat B."/>
            <person name="Johnson J."/>
            <person name="Lipzen A."/>
            <person name="Ohm R."/>
            <person name="Nagy I."/>
            <person name="Pangilinan J."/>
            <person name="Yan J."/>
            <person name="Xiong Y."/>
            <person name="Grigoriev I.V."/>
            <person name="Hibbett D.S."/>
            <person name="Nagy L.G."/>
        </authorList>
    </citation>
    <scope>NUCLEOTIDE SEQUENCE [LARGE SCALE GENOMIC DNA]</scope>
    <source>
        <strain evidence="2 3">SZMC22713</strain>
    </source>
</reference>
<keyword evidence="1" id="KW-0812">Transmembrane</keyword>
<sequence>MSTCSDTVNGRTVSDIVWSCLTTIFLCTWVAIHPNIPAPYESSLEIGLRRLGIVIMALIAPEIIILLAMRQWIASRRLAKEHHSEGWTQTHGFVALMGGFMLFNGDKALYTLSPKELDRLWRNGKIEFPKISKEDIEDKSKGDIISKGFVIIQTTWFVLQCIARGVEGLAITELELVTLAFAVLNLATYALWWNKPLNVQRSIPVRLSDEGHVSNQAIKEEEVHGMFNRAAQRIIELWSSQFWERILLPKSPSGAMTADGFTTGAKKVSSFYAGDRGHDVWNATLPSAAFAVIFGAVHCIGWSFEFPSHVHEILWRTCSLVITCMPVAMVSLVKLIHILLGIRDRRDDIAADVSEIFRNGVGVMAGIILPILYVVARMILLVESFLLLKSLPPGAFQTVQWTTFIPHV</sequence>
<dbReference type="PANTHER" id="PTHR35043">
    <property type="entry name" value="TRANSCRIPTION FACTOR DOMAIN-CONTAINING PROTEIN"/>
    <property type="match status" value="1"/>
</dbReference>
<name>A0A4Y7PKE9_9AGAM</name>
<feature type="transmembrane region" description="Helical" evidence="1">
    <location>
        <begin position="12"/>
        <end position="31"/>
    </location>
</feature>
<feature type="transmembrane region" description="Helical" evidence="1">
    <location>
        <begin position="280"/>
        <end position="301"/>
    </location>
</feature>
<feature type="transmembrane region" description="Helical" evidence="1">
    <location>
        <begin position="51"/>
        <end position="69"/>
    </location>
</feature>